<sequence length="513" mass="54372">MTAERGARPLGSRLLGRRVESGARLRARVQTLLTLSLLIANLVGAVIAIVLLAWVLPGPSIVAAYGWALMLGGPLAYVAVATLVGLVWITRRAFSALHWAREEREPQPHEQRATLRLPFRLTVMQVALWVAAVLLFGGAALVADPDVAPKIIVTTAITGFVVAANCYLLSELFLRPYAALALSGESPDGRRRSGVTVRIMLTWALGACAPVIGLMLGAVLVWTRGGVTPVQLSVTILVVGVVILAFGSLLMFLVASAVVAPVRAVRQAMARVARGDLDTEVVVFDGTELGQLQAGFNQMAAGLRERERIRDLFGRHVGQAVARSALSREVEMGGEERDVAVLFVDVVGSTTMAATLPPTDVVTLLNRFFTVVVDEVDRHDGLINKFEGDAALAIFGAPHELDDNAGAALAAARAMATRLRAEVPECQAGIGVAAGRAVAGNIGDEKRFEYTVIGDPVNEAARLTELAKSVPGMLVASMRAVSLAGEEEASRWRAGDEITLRGRTAPTLLATPV</sequence>
<dbReference type="EMBL" id="SGWQ01000004">
    <property type="protein sequence ID" value="RZS39296.1"/>
    <property type="molecule type" value="Genomic_DNA"/>
</dbReference>
<name>A0A4Q7KS94_9PSEU</name>
<feature type="transmembrane region" description="Helical" evidence="7">
    <location>
        <begin position="121"/>
        <end position="141"/>
    </location>
</feature>
<dbReference type="GO" id="GO:0006171">
    <property type="term" value="P:cAMP biosynthetic process"/>
    <property type="evidence" value="ECO:0007669"/>
    <property type="project" value="TreeGrafter"/>
</dbReference>
<keyword evidence="3" id="KW-1003">Cell membrane</keyword>
<dbReference type="InterPro" id="IPR029787">
    <property type="entry name" value="Nucleotide_cyclase"/>
</dbReference>
<evidence type="ECO:0000259" key="8">
    <source>
        <dbReference type="PROSITE" id="PS50125"/>
    </source>
</evidence>
<dbReference type="GO" id="GO:0005886">
    <property type="term" value="C:plasma membrane"/>
    <property type="evidence" value="ECO:0007669"/>
    <property type="project" value="UniProtKB-SubCell"/>
</dbReference>
<dbReference type="PROSITE" id="PS50885">
    <property type="entry name" value="HAMP"/>
    <property type="match status" value="1"/>
</dbReference>
<dbReference type="SUPFAM" id="SSF55073">
    <property type="entry name" value="Nucleotide cyclase"/>
    <property type="match status" value="1"/>
</dbReference>
<evidence type="ECO:0000256" key="7">
    <source>
        <dbReference type="SAM" id="Phobius"/>
    </source>
</evidence>
<dbReference type="InterPro" id="IPR050697">
    <property type="entry name" value="Adenylyl/Guanylyl_Cyclase_3/4"/>
</dbReference>
<dbReference type="AlphaFoldDB" id="A0A4Q7KS94"/>
<dbReference type="Pfam" id="PF00211">
    <property type="entry name" value="Guanylate_cyc"/>
    <property type="match status" value="1"/>
</dbReference>
<comment type="subcellular location">
    <subcellularLocation>
        <location evidence="1">Cell membrane</location>
        <topology evidence="1">Multi-pass membrane protein</topology>
    </subcellularLocation>
</comment>
<reference evidence="10 11" key="1">
    <citation type="submission" date="2019-02" db="EMBL/GenBank/DDBJ databases">
        <title>Genomic Encyclopedia of Type Strains, Phase IV (KMG-IV): sequencing the most valuable type-strain genomes for metagenomic binning, comparative biology and taxonomic classification.</title>
        <authorList>
            <person name="Goeker M."/>
        </authorList>
    </citation>
    <scope>NUCLEOTIDE SEQUENCE [LARGE SCALE GENOMIC DNA]</scope>
    <source>
        <strain evidence="10 11">DSM 101727</strain>
    </source>
</reference>
<comment type="caution">
    <text evidence="10">The sequence shown here is derived from an EMBL/GenBank/DDBJ whole genome shotgun (WGS) entry which is preliminary data.</text>
</comment>
<dbReference type="RefSeq" id="WP_242613408.1">
    <property type="nucleotide sequence ID" value="NZ_SGWQ01000004.1"/>
</dbReference>
<evidence type="ECO:0000256" key="5">
    <source>
        <dbReference type="ARBA" id="ARBA00022989"/>
    </source>
</evidence>
<dbReference type="InterPro" id="IPR001054">
    <property type="entry name" value="A/G_cyclase"/>
</dbReference>
<dbReference type="GO" id="GO:0004016">
    <property type="term" value="F:adenylate cyclase activity"/>
    <property type="evidence" value="ECO:0007669"/>
    <property type="project" value="UniProtKB-ARBA"/>
</dbReference>
<evidence type="ECO:0000256" key="3">
    <source>
        <dbReference type="ARBA" id="ARBA00022475"/>
    </source>
</evidence>
<dbReference type="SMART" id="SM00044">
    <property type="entry name" value="CYCc"/>
    <property type="match status" value="1"/>
</dbReference>
<dbReference type="PROSITE" id="PS50125">
    <property type="entry name" value="GUANYLATE_CYCLASE_2"/>
    <property type="match status" value="1"/>
</dbReference>
<dbReference type="PANTHER" id="PTHR43081:SF17">
    <property type="entry name" value="BLL5647 PROTEIN"/>
    <property type="match status" value="1"/>
</dbReference>
<dbReference type="FunFam" id="3.30.70.1230:FF:000016">
    <property type="entry name" value="Adenylate/guanylate cyclase domain-containing protein"/>
    <property type="match status" value="1"/>
</dbReference>
<keyword evidence="11" id="KW-1185">Reference proteome</keyword>
<dbReference type="SUPFAM" id="SSF158472">
    <property type="entry name" value="HAMP domain-like"/>
    <property type="match status" value="1"/>
</dbReference>
<feature type="transmembrane region" description="Helical" evidence="7">
    <location>
        <begin position="147"/>
        <end position="169"/>
    </location>
</feature>
<dbReference type="InterPro" id="IPR003660">
    <property type="entry name" value="HAMP_dom"/>
</dbReference>
<evidence type="ECO:0000256" key="1">
    <source>
        <dbReference type="ARBA" id="ARBA00004651"/>
    </source>
</evidence>
<evidence type="ECO:0000259" key="9">
    <source>
        <dbReference type="PROSITE" id="PS50885"/>
    </source>
</evidence>
<proteinExistence type="inferred from homology"/>
<evidence type="ECO:0000256" key="6">
    <source>
        <dbReference type="ARBA" id="ARBA00023136"/>
    </source>
</evidence>
<dbReference type="Gene3D" id="6.10.340.10">
    <property type="match status" value="1"/>
</dbReference>
<gene>
    <name evidence="10" type="ORF">EV193_104513</name>
</gene>
<evidence type="ECO:0000313" key="10">
    <source>
        <dbReference type="EMBL" id="RZS39296.1"/>
    </source>
</evidence>
<dbReference type="Proteomes" id="UP000294257">
    <property type="component" value="Unassembled WGS sequence"/>
</dbReference>
<dbReference type="CDD" id="cd06225">
    <property type="entry name" value="HAMP"/>
    <property type="match status" value="1"/>
</dbReference>
<feature type="domain" description="Guanylate cyclase" evidence="8">
    <location>
        <begin position="340"/>
        <end position="464"/>
    </location>
</feature>
<evidence type="ECO:0000256" key="2">
    <source>
        <dbReference type="ARBA" id="ARBA00005381"/>
    </source>
</evidence>
<dbReference type="Pfam" id="PF00672">
    <property type="entry name" value="HAMP"/>
    <property type="match status" value="1"/>
</dbReference>
<keyword evidence="6 7" id="KW-0472">Membrane</keyword>
<dbReference type="PANTHER" id="PTHR43081">
    <property type="entry name" value="ADENYLATE CYCLASE, TERMINAL-DIFFERENTIATION SPECIFIC-RELATED"/>
    <property type="match status" value="1"/>
</dbReference>
<comment type="similarity">
    <text evidence="2">Belongs to the adenylyl cyclase class-3 family.</text>
</comment>
<dbReference type="SMART" id="SM00304">
    <property type="entry name" value="HAMP"/>
    <property type="match status" value="1"/>
</dbReference>
<dbReference type="Gene3D" id="3.30.70.1230">
    <property type="entry name" value="Nucleotide cyclase"/>
    <property type="match status" value="1"/>
</dbReference>
<feature type="domain" description="HAMP" evidence="9">
    <location>
        <begin position="256"/>
        <end position="308"/>
    </location>
</feature>
<protein>
    <submittedName>
        <fullName evidence="10">Adenylate cyclase</fullName>
    </submittedName>
</protein>
<feature type="transmembrane region" description="Helical" evidence="7">
    <location>
        <begin position="62"/>
        <end position="89"/>
    </location>
</feature>
<keyword evidence="4 7" id="KW-0812">Transmembrane</keyword>
<evidence type="ECO:0000256" key="4">
    <source>
        <dbReference type="ARBA" id="ARBA00022692"/>
    </source>
</evidence>
<keyword evidence="5 7" id="KW-1133">Transmembrane helix</keyword>
<organism evidence="10 11">
    <name type="scientific">Herbihabitans rhizosphaerae</name>
    <dbReference type="NCBI Taxonomy" id="1872711"/>
    <lineage>
        <taxon>Bacteria</taxon>
        <taxon>Bacillati</taxon>
        <taxon>Actinomycetota</taxon>
        <taxon>Actinomycetes</taxon>
        <taxon>Pseudonocardiales</taxon>
        <taxon>Pseudonocardiaceae</taxon>
        <taxon>Herbihabitans</taxon>
    </lineage>
</organism>
<dbReference type="GO" id="GO:0035556">
    <property type="term" value="P:intracellular signal transduction"/>
    <property type="evidence" value="ECO:0007669"/>
    <property type="project" value="InterPro"/>
</dbReference>
<evidence type="ECO:0000313" key="11">
    <source>
        <dbReference type="Proteomes" id="UP000294257"/>
    </source>
</evidence>
<feature type="transmembrane region" description="Helical" evidence="7">
    <location>
        <begin position="200"/>
        <end position="222"/>
    </location>
</feature>
<feature type="transmembrane region" description="Helical" evidence="7">
    <location>
        <begin position="32"/>
        <end position="56"/>
    </location>
</feature>
<feature type="transmembrane region" description="Helical" evidence="7">
    <location>
        <begin position="234"/>
        <end position="262"/>
    </location>
</feature>
<dbReference type="CDD" id="cd07302">
    <property type="entry name" value="CHD"/>
    <property type="match status" value="1"/>
</dbReference>
<accession>A0A4Q7KS94</accession>